<reference evidence="1 2" key="1">
    <citation type="submission" date="2017-08" db="EMBL/GenBank/DDBJ databases">
        <title>Substantial Increase in Enzyme Production by Combined Drug-Resistance Mutations in Paenibacillus agaridevorans.</title>
        <authorList>
            <person name="Tanaka Y."/>
            <person name="Funane K."/>
            <person name="Hosaka T."/>
            <person name="Shiwa Y."/>
            <person name="Fujita N."/>
            <person name="Miyazaki T."/>
            <person name="Yoshikawa H."/>
            <person name="Murakami K."/>
            <person name="Kasahara K."/>
            <person name="Inaoka T."/>
            <person name="Hiraga Y."/>
            <person name="Ochi K."/>
        </authorList>
    </citation>
    <scope>NUCLEOTIDE SEQUENCE [LARGE SCALE GENOMIC DNA]</scope>
    <source>
        <strain evidence="1 2">T-3040</strain>
    </source>
</reference>
<gene>
    <name evidence="1" type="ORF">PAT3040_05720</name>
</gene>
<organism evidence="1 2">
    <name type="scientific">Paenibacillus agaridevorans</name>
    <dbReference type="NCBI Taxonomy" id="171404"/>
    <lineage>
        <taxon>Bacteria</taxon>
        <taxon>Bacillati</taxon>
        <taxon>Bacillota</taxon>
        <taxon>Bacilli</taxon>
        <taxon>Bacillales</taxon>
        <taxon>Paenibacillaceae</taxon>
        <taxon>Paenibacillus</taxon>
    </lineage>
</organism>
<dbReference type="RefSeq" id="WP_108995344.1">
    <property type="nucleotide sequence ID" value="NZ_BDQX01000362.1"/>
</dbReference>
<keyword evidence="2" id="KW-1185">Reference proteome</keyword>
<name>A0A2R5F0Q6_9BACL</name>
<dbReference type="EMBL" id="BDQX01000362">
    <property type="protein sequence ID" value="GBG10948.1"/>
    <property type="molecule type" value="Genomic_DNA"/>
</dbReference>
<evidence type="ECO:0000313" key="2">
    <source>
        <dbReference type="Proteomes" id="UP000245202"/>
    </source>
</evidence>
<evidence type="ECO:0000313" key="1">
    <source>
        <dbReference type="EMBL" id="GBG10948.1"/>
    </source>
</evidence>
<accession>A0A2R5F0Q6</accession>
<sequence length="222" mass="23522">MNEHVQDLRLVGTSEMAGGIFGKIRITGDAKLIGHVACSQLSLTGTAKLQGDLKAGRLKFTGELQVNGSLRGGILGGMGELRGETGIRGEEIVLSGMLHSGGPIEAEKLDIRGAVETASVVNAERTTIRLYGPSQVGEIVGGTIVVRRSRGLGLKSLVQPSVETRLSAALIEGDEVYIEYTRADLVRGNTVKVGPGCEIGRIEYRQSFETHAKSKTGPAERL</sequence>
<evidence type="ECO:0008006" key="3">
    <source>
        <dbReference type="Google" id="ProtNLM"/>
    </source>
</evidence>
<proteinExistence type="predicted"/>
<dbReference type="Proteomes" id="UP000245202">
    <property type="component" value="Unassembled WGS sequence"/>
</dbReference>
<dbReference type="AlphaFoldDB" id="A0A2R5F0Q6"/>
<comment type="caution">
    <text evidence="1">The sequence shown here is derived from an EMBL/GenBank/DDBJ whole genome shotgun (WGS) entry which is preliminary data.</text>
</comment>
<protein>
    <recommendedName>
        <fullName evidence="3">Cell shape determination protein CcmA</fullName>
    </recommendedName>
</protein>